<keyword evidence="7" id="KW-0233">DNA recombination</keyword>
<keyword evidence="5" id="KW-0862">Zinc</keyword>
<evidence type="ECO:0000259" key="11">
    <source>
        <dbReference type="Pfam" id="PF12323"/>
    </source>
</evidence>
<evidence type="ECO:0000259" key="10">
    <source>
        <dbReference type="Pfam" id="PF07282"/>
    </source>
</evidence>
<sequence>MLRATKVRIYPTPEQADHLNAQFGAVRFAYNKALHIKKHAYQRHGVNLSPRKDLKPLLSVAKKSRRYAWLKAYDAIALQQAVINLDMAFSNFFNPKLKVRFPAFKRKHGRQSSYHCVGVKVLDGAIKIPKLSPIEARLHREMTGEVKSMTLSRSATGKYYASILCDDGMAAPEKPALITQMTGLDMGLSHYAVKSSGDKMANPRHLINAGRNLRRKQKALSRKQKGSANRRKARQRLAAVHERVANARADFQHKLSRTMVDENQAIIVETLKSANMMKNPRLARAIGDAGWHGFIKKLEYKAAEKGVHLVKLDQWFASSKTCHCCGYKMPELPLHKRSWPCPCCGVEHDRDINAALNIERKGIQELQAAGLVVSAHGGQRKSVASTVAA</sequence>
<evidence type="ECO:0000313" key="13">
    <source>
        <dbReference type="Proteomes" id="UP000239550"/>
    </source>
</evidence>
<gene>
    <name evidence="12" type="ORF">C6H66_18580</name>
</gene>
<dbReference type="PANTHER" id="PTHR30405:SF11">
    <property type="entry name" value="RNA-GUIDED DNA ENDONUCLEASE RV2885C-RELATED"/>
    <property type="match status" value="1"/>
</dbReference>
<comment type="similarity">
    <text evidence="2">In the N-terminal section; belongs to the transposase 2 family.</text>
</comment>
<dbReference type="GO" id="GO:0032196">
    <property type="term" value="P:transposition"/>
    <property type="evidence" value="ECO:0007669"/>
    <property type="project" value="UniProtKB-KW"/>
</dbReference>
<protein>
    <submittedName>
        <fullName evidence="12">Transposase</fullName>
    </submittedName>
</protein>
<dbReference type="RefSeq" id="WP_105396361.1">
    <property type="nucleotide sequence ID" value="NZ_CAWNTA010000121.1"/>
</dbReference>
<dbReference type="Pfam" id="PF12323">
    <property type="entry name" value="HTH_OrfB_IS605"/>
    <property type="match status" value="1"/>
</dbReference>
<dbReference type="GO" id="GO:0003677">
    <property type="term" value="F:DNA binding"/>
    <property type="evidence" value="ECO:0007669"/>
    <property type="project" value="UniProtKB-KW"/>
</dbReference>
<reference evidence="12 13" key="1">
    <citation type="submission" date="2018-02" db="EMBL/GenBank/DDBJ databases">
        <title>Five New Genomes of Indian Photorhabdus Isolates TSA.</title>
        <authorList>
            <person name="Dubay B."/>
            <person name="Somvanshi V.S."/>
        </authorList>
    </citation>
    <scope>NUCLEOTIDE SEQUENCE [LARGE SCALE GENOMIC DNA]</scope>
    <source>
        <strain evidence="12 13">H1</strain>
    </source>
</reference>
<feature type="domain" description="Cas12f1-like TNB" evidence="10">
    <location>
        <begin position="291"/>
        <end position="358"/>
    </location>
</feature>
<dbReference type="InterPro" id="IPR010095">
    <property type="entry name" value="Cas12f1-like_TNB"/>
</dbReference>
<dbReference type="EMBL" id="PUWT01000054">
    <property type="protein sequence ID" value="PQQ23613.1"/>
    <property type="molecule type" value="Genomic_DNA"/>
</dbReference>
<evidence type="ECO:0000313" key="12">
    <source>
        <dbReference type="EMBL" id="PQQ23613.1"/>
    </source>
</evidence>
<evidence type="ECO:0000256" key="3">
    <source>
        <dbReference type="ARBA" id="ARBA00022578"/>
    </source>
</evidence>
<dbReference type="PANTHER" id="PTHR30405">
    <property type="entry name" value="TRANSPOSASE"/>
    <property type="match status" value="1"/>
</dbReference>
<keyword evidence="3" id="KW-0815">Transposition</keyword>
<dbReference type="Proteomes" id="UP000239550">
    <property type="component" value="Unassembled WGS sequence"/>
</dbReference>
<dbReference type="InterPro" id="IPR001959">
    <property type="entry name" value="Transposase"/>
</dbReference>
<feature type="domain" description="Probable transposase IS891/IS1136/IS1341" evidence="9">
    <location>
        <begin position="172"/>
        <end position="279"/>
    </location>
</feature>
<evidence type="ECO:0000256" key="8">
    <source>
        <dbReference type="SAM" id="MobiDB-lite"/>
    </source>
</evidence>
<dbReference type="InterPro" id="IPR021027">
    <property type="entry name" value="Transposase_put_HTH"/>
</dbReference>
<keyword evidence="6" id="KW-0238">DNA-binding</keyword>
<evidence type="ECO:0000256" key="7">
    <source>
        <dbReference type="ARBA" id="ARBA00023172"/>
    </source>
</evidence>
<dbReference type="Pfam" id="PF07282">
    <property type="entry name" value="Cas12f1-like_TNB"/>
    <property type="match status" value="1"/>
</dbReference>
<accession>A0A2S8PX79</accession>
<evidence type="ECO:0000256" key="6">
    <source>
        <dbReference type="ARBA" id="ARBA00023125"/>
    </source>
</evidence>
<keyword evidence="13" id="KW-1185">Reference proteome</keyword>
<dbReference type="Pfam" id="PF01385">
    <property type="entry name" value="OrfB_IS605"/>
    <property type="match status" value="1"/>
</dbReference>
<feature type="domain" description="Transposase putative helix-turn-helix" evidence="11">
    <location>
        <begin position="1"/>
        <end position="45"/>
    </location>
</feature>
<keyword evidence="4" id="KW-0479">Metal-binding</keyword>
<evidence type="ECO:0000259" key="9">
    <source>
        <dbReference type="Pfam" id="PF01385"/>
    </source>
</evidence>
<evidence type="ECO:0000256" key="2">
    <source>
        <dbReference type="ARBA" id="ARBA00011044"/>
    </source>
</evidence>
<comment type="similarity">
    <text evidence="1">In the C-terminal section; belongs to the transposase 35 family.</text>
</comment>
<dbReference type="AlphaFoldDB" id="A0A2S8PX79"/>
<comment type="caution">
    <text evidence="12">The sequence shown here is derived from an EMBL/GenBank/DDBJ whole genome shotgun (WGS) entry which is preliminary data.</text>
</comment>
<feature type="region of interest" description="Disordered" evidence="8">
    <location>
        <begin position="210"/>
        <end position="233"/>
    </location>
</feature>
<feature type="compositionally biased region" description="Basic residues" evidence="8">
    <location>
        <begin position="212"/>
        <end position="233"/>
    </location>
</feature>
<name>A0A2S8PX79_9GAMM</name>
<evidence type="ECO:0000256" key="5">
    <source>
        <dbReference type="ARBA" id="ARBA00022833"/>
    </source>
</evidence>
<proteinExistence type="inferred from homology"/>
<evidence type="ECO:0000256" key="1">
    <source>
        <dbReference type="ARBA" id="ARBA00008761"/>
    </source>
</evidence>
<dbReference type="NCBIfam" id="NF040570">
    <property type="entry name" value="guided_TnpB"/>
    <property type="match status" value="1"/>
</dbReference>
<dbReference type="InterPro" id="IPR051399">
    <property type="entry name" value="RNA-guided_DNA_endo/Transpos"/>
</dbReference>
<dbReference type="GO" id="GO:0046872">
    <property type="term" value="F:metal ion binding"/>
    <property type="evidence" value="ECO:0007669"/>
    <property type="project" value="UniProtKB-KW"/>
</dbReference>
<dbReference type="NCBIfam" id="TIGR01766">
    <property type="entry name" value="IS200/IS605 family accessory protein TnpB-like domain"/>
    <property type="match status" value="1"/>
</dbReference>
<evidence type="ECO:0000256" key="4">
    <source>
        <dbReference type="ARBA" id="ARBA00022723"/>
    </source>
</evidence>
<dbReference type="GO" id="GO:0006310">
    <property type="term" value="P:DNA recombination"/>
    <property type="evidence" value="ECO:0007669"/>
    <property type="project" value="UniProtKB-KW"/>
</dbReference>
<organism evidence="12 13">
    <name type="scientific">Photorhabdus hindustanensis</name>
    <dbReference type="NCBI Taxonomy" id="2918802"/>
    <lineage>
        <taxon>Bacteria</taxon>
        <taxon>Pseudomonadati</taxon>
        <taxon>Pseudomonadota</taxon>
        <taxon>Gammaproteobacteria</taxon>
        <taxon>Enterobacterales</taxon>
        <taxon>Morganellaceae</taxon>
        <taxon>Photorhabdus</taxon>
    </lineage>
</organism>